<gene>
    <name evidence="2" type="ORF">GCM10022239_15740</name>
</gene>
<organism evidence="2 3">
    <name type="scientific">Leifsonella bigeumensis</name>
    <dbReference type="NCBI Taxonomy" id="433643"/>
    <lineage>
        <taxon>Bacteria</taxon>
        <taxon>Bacillati</taxon>
        <taxon>Actinomycetota</taxon>
        <taxon>Actinomycetes</taxon>
        <taxon>Micrococcales</taxon>
        <taxon>Microbacteriaceae</taxon>
        <taxon>Leifsonella</taxon>
    </lineage>
</organism>
<dbReference type="Proteomes" id="UP001501004">
    <property type="component" value="Unassembled WGS sequence"/>
</dbReference>
<protein>
    <submittedName>
        <fullName evidence="2">Uncharacterized protein</fullName>
    </submittedName>
</protein>
<keyword evidence="3" id="KW-1185">Reference proteome</keyword>
<dbReference type="RefSeq" id="WP_344755456.1">
    <property type="nucleotide sequence ID" value="NZ_BAABAE010000003.1"/>
</dbReference>
<evidence type="ECO:0000313" key="3">
    <source>
        <dbReference type="Proteomes" id="UP001501004"/>
    </source>
</evidence>
<sequence length="102" mass="11142">MALQSLDQGARPEQDATTPSAVPVTGLLTTPPVTVTIVRERIQYGGRIFYCTPEMARIFLKHARDVIESGEEQLVPLLHSGGIDLLLVSRATPYTLLDPPET</sequence>
<comment type="caution">
    <text evidence="2">The sequence shown here is derived from an EMBL/GenBank/DDBJ whole genome shotgun (WGS) entry which is preliminary data.</text>
</comment>
<evidence type="ECO:0000256" key="1">
    <source>
        <dbReference type="SAM" id="MobiDB-lite"/>
    </source>
</evidence>
<reference evidence="3" key="1">
    <citation type="journal article" date="2019" name="Int. J. Syst. Evol. Microbiol.">
        <title>The Global Catalogue of Microorganisms (GCM) 10K type strain sequencing project: providing services to taxonomists for standard genome sequencing and annotation.</title>
        <authorList>
            <consortium name="The Broad Institute Genomics Platform"/>
            <consortium name="The Broad Institute Genome Sequencing Center for Infectious Disease"/>
            <person name="Wu L."/>
            <person name="Ma J."/>
        </authorList>
    </citation>
    <scope>NUCLEOTIDE SEQUENCE [LARGE SCALE GENOMIC DNA]</scope>
    <source>
        <strain evidence="3">JCM 16949</strain>
    </source>
</reference>
<feature type="region of interest" description="Disordered" evidence="1">
    <location>
        <begin position="1"/>
        <end position="25"/>
    </location>
</feature>
<evidence type="ECO:0000313" key="2">
    <source>
        <dbReference type="EMBL" id="GAA3740846.1"/>
    </source>
</evidence>
<accession>A0ABP7FKH6</accession>
<name>A0ABP7FKH6_9MICO</name>
<proteinExistence type="predicted"/>
<dbReference type="EMBL" id="BAABAE010000003">
    <property type="protein sequence ID" value="GAA3740846.1"/>
    <property type="molecule type" value="Genomic_DNA"/>
</dbReference>